<feature type="domain" description="SMODS and SLOG-associating 2TM effector" evidence="2">
    <location>
        <begin position="38"/>
        <end position="223"/>
    </location>
</feature>
<keyword evidence="1" id="KW-1133">Transmembrane helix</keyword>
<keyword evidence="4" id="KW-1185">Reference proteome</keyword>
<reference evidence="3 4" key="1">
    <citation type="submission" date="2023-03" db="EMBL/GenBank/DDBJ databases">
        <authorList>
            <person name="Uniacke-Lowe S."/>
            <person name="Ross P."/>
            <person name="Hill C."/>
        </authorList>
    </citation>
    <scope>NUCLEOTIDE SEQUENCE [LARGE SCALE GENOMIC DNA]</scope>
    <source>
        <strain evidence="3 4">APC 4016</strain>
    </source>
</reference>
<evidence type="ECO:0000313" key="3">
    <source>
        <dbReference type="EMBL" id="MDN3428546.1"/>
    </source>
</evidence>
<dbReference type="Pfam" id="PF18160">
    <property type="entry name" value="SLATT_5"/>
    <property type="match status" value="1"/>
</dbReference>
<feature type="transmembrane region" description="Helical" evidence="1">
    <location>
        <begin position="208"/>
        <end position="227"/>
    </location>
</feature>
<sequence>MLFNSPTYVNWFKKTNILSPAEGEEKNLEENQQKKLQESMSELLRRIDITRRARFACSTRLRIYFNKIQNLIVFYNILVVIISIITLYQFYNNSAEWSTYLTLSISIALSFFATHMGGKNYKEKAIMMESNGHHLSKLYGKIEMMKVKSKIDTDKVADLYKEYERTLVIVENHEQIDYLQAKKVKRTATLDEEKKLDKYYKKERRMFYLAYIIPLILGLTILVTPFFL</sequence>
<name>A0ABT7ZN28_9BACL</name>
<feature type="transmembrane region" description="Helical" evidence="1">
    <location>
        <begin position="97"/>
        <end position="118"/>
    </location>
</feature>
<dbReference type="InterPro" id="IPR041115">
    <property type="entry name" value="SLATT_5"/>
</dbReference>
<dbReference type="EMBL" id="JASDCQ010000004">
    <property type="protein sequence ID" value="MDN3428546.1"/>
    <property type="molecule type" value="Genomic_DNA"/>
</dbReference>
<evidence type="ECO:0000259" key="2">
    <source>
        <dbReference type="Pfam" id="PF18160"/>
    </source>
</evidence>
<feature type="transmembrane region" description="Helical" evidence="1">
    <location>
        <begin position="71"/>
        <end position="91"/>
    </location>
</feature>
<evidence type="ECO:0000313" key="4">
    <source>
        <dbReference type="Proteomes" id="UP001225873"/>
    </source>
</evidence>
<keyword evidence="1" id="KW-0812">Transmembrane</keyword>
<dbReference type="RefSeq" id="WP_290215349.1">
    <property type="nucleotide sequence ID" value="NZ_JASDCQ010000004.1"/>
</dbReference>
<evidence type="ECO:0000256" key="1">
    <source>
        <dbReference type="SAM" id="Phobius"/>
    </source>
</evidence>
<dbReference type="NCBIfam" id="NF033631">
    <property type="entry name" value="SLATT_5"/>
    <property type="match status" value="1"/>
</dbReference>
<organism evidence="3 4">
    <name type="scientific">Planococcus notacanthi</name>
    <dbReference type="NCBI Taxonomy" id="3035188"/>
    <lineage>
        <taxon>Bacteria</taxon>
        <taxon>Bacillati</taxon>
        <taxon>Bacillota</taxon>
        <taxon>Bacilli</taxon>
        <taxon>Bacillales</taxon>
        <taxon>Caryophanaceae</taxon>
        <taxon>Planococcus</taxon>
    </lineage>
</organism>
<protein>
    <submittedName>
        <fullName evidence="3">SLATT domain-containing protein</fullName>
    </submittedName>
</protein>
<dbReference type="Proteomes" id="UP001225873">
    <property type="component" value="Unassembled WGS sequence"/>
</dbReference>
<keyword evidence="1" id="KW-0472">Membrane</keyword>
<accession>A0ABT7ZN28</accession>
<comment type="caution">
    <text evidence="3">The sequence shown here is derived from an EMBL/GenBank/DDBJ whole genome shotgun (WGS) entry which is preliminary data.</text>
</comment>
<proteinExistence type="predicted"/>
<gene>
    <name evidence="3" type="ORF">QMA01_14675</name>
</gene>